<proteinExistence type="predicted"/>
<reference evidence="3" key="1">
    <citation type="submission" date="2020-11" db="EMBL/GenBank/DDBJ databases">
        <authorList>
            <person name="Tran Van P."/>
        </authorList>
    </citation>
    <scope>NUCLEOTIDE SEQUENCE</scope>
</reference>
<feature type="compositionally biased region" description="Basic and acidic residues" evidence="2">
    <location>
        <begin position="106"/>
        <end position="117"/>
    </location>
</feature>
<dbReference type="PANTHER" id="PTHR23086:SF101">
    <property type="entry name" value="LP03320P-RELATED"/>
    <property type="match status" value="1"/>
</dbReference>
<dbReference type="PANTHER" id="PTHR23086">
    <property type="entry name" value="PHOSPHATIDYLINOSITOL-4-PHOSPHATE 5-KINASE"/>
    <property type="match status" value="1"/>
</dbReference>
<dbReference type="PROSITE" id="PS51455">
    <property type="entry name" value="PIPK"/>
    <property type="match status" value="1"/>
</dbReference>
<dbReference type="Gene3D" id="3.30.800.10">
    <property type="entry name" value="Phosphatidylinositol Phosphate Kinase II Beta"/>
    <property type="match status" value="1"/>
</dbReference>
<feature type="non-terminal residue" evidence="3">
    <location>
        <position position="1"/>
    </location>
</feature>
<name>A0A7R8WR70_9CRUS</name>
<dbReference type="GO" id="GO:0016308">
    <property type="term" value="F:1-phosphatidylinositol-4-phosphate 5-kinase activity"/>
    <property type="evidence" value="ECO:0007669"/>
    <property type="project" value="TreeGrafter"/>
</dbReference>
<dbReference type="Pfam" id="PF01504">
    <property type="entry name" value="PIP5K"/>
    <property type="match status" value="1"/>
</dbReference>
<organism evidence="3">
    <name type="scientific">Cyprideis torosa</name>
    <dbReference type="NCBI Taxonomy" id="163714"/>
    <lineage>
        <taxon>Eukaryota</taxon>
        <taxon>Metazoa</taxon>
        <taxon>Ecdysozoa</taxon>
        <taxon>Arthropoda</taxon>
        <taxon>Crustacea</taxon>
        <taxon>Oligostraca</taxon>
        <taxon>Ostracoda</taxon>
        <taxon>Podocopa</taxon>
        <taxon>Podocopida</taxon>
        <taxon>Cytherocopina</taxon>
        <taxon>Cytheroidea</taxon>
        <taxon>Cytherideidae</taxon>
        <taxon>Cyprideis</taxon>
    </lineage>
</organism>
<dbReference type="InterPro" id="IPR023610">
    <property type="entry name" value="PInositol-4/5-P-5/4-kinase"/>
</dbReference>
<keyword evidence="1" id="KW-0808">Transferase</keyword>
<dbReference type="InterPro" id="IPR027484">
    <property type="entry name" value="PInositol-4-P-5-kinase_N"/>
</dbReference>
<dbReference type="OrthoDB" id="70770at2759"/>
<evidence type="ECO:0000256" key="1">
    <source>
        <dbReference type="PROSITE-ProRule" id="PRU00781"/>
    </source>
</evidence>
<keyword evidence="1" id="KW-0067">ATP-binding</keyword>
<protein>
    <submittedName>
        <fullName evidence="3">Uncharacterized protein</fullName>
    </submittedName>
</protein>
<dbReference type="GO" id="GO:0005886">
    <property type="term" value="C:plasma membrane"/>
    <property type="evidence" value="ECO:0007669"/>
    <property type="project" value="TreeGrafter"/>
</dbReference>
<keyword evidence="1" id="KW-0547">Nucleotide-binding</keyword>
<accession>A0A7R8WR70</accession>
<dbReference type="SMART" id="SM00330">
    <property type="entry name" value="PIPKc"/>
    <property type="match status" value="1"/>
</dbReference>
<dbReference type="GO" id="GO:0046854">
    <property type="term" value="P:phosphatidylinositol phosphate biosynthetic process"/>
    <property type="evidence" value="ECO:0007669"/>
    <property type="project" value="TreeGrafter"/>
</dbReference>
<feature type="compositionally biased region" description="Polar residues" evidence="2">
    <location>
        <begin position="52"/>
        <end position="62"/>
    </location>
</feature>
<gene>
    <name evidence="3" type="ORF">CTOB1V02_LOCUS11548</name>
</gene>
<dbReference type="InterPro" id="IPR002498">
    <property type="entry name" value="PInositol-4-P-4/5-kinase_core"/>
</dbReference>
<sequence>MATSVEGAYGDRSIKSHYKTVELAYETATSNDVHVIFQPEAKNGKEDGGIVKNQTLPNSTRSAGPPNGDHQPSHHATLPSTSRGGEGDGPQPPKKPLGIERSVSMNEKERREKKIGHRRVDEEGQVTFKKIQTSQIMSSIQLGIQHSIGSLANVPRRDLLLQDFTTVETLSFPREGSQHTPAHHFSDFRFKTYAAIGFRFFREAFQINPDDFLMSMCNAPLRELSNPGQSGSIFYLTPDDEFILKTVMHKEGEFLQKLLFGYYLNLQQNPKTLLPKFFGLYCYQVRKSNS</sequence>
<dbReference type="EMBL" id="OB666845">
    <property type="protein sequence ID" value="CAD7233729.1"/>
    <property type="molecule type" value="Genomic_DNA"/>
</dbReference>
<keyword evidence="1" id="KW-0418">Kinase</keyword>
<dbReference type="SUPFAM" id="SSF56104">
    <property type="entry name" value="SAICAR synthase-like"/>
    <property type="match status" value="1"/>
</dbReference>
<evidence type="ECO:0000313" key="3">
    <source>
        <dbReference type="EMBL" id="CAD7233729.1"/>
    </source>
</evidence>
<feature type="region of interest" description="Disordered" evidence="2">
    <location>
        <begin position="40"/>
        <end position="117"/>
    </location>
</feature>
<dbReference type="AlphaFoldDB" id="A0A7R8WR70"/>
<evidence type="ECO:0000256" key="2">
    <source>
        <dbReference type="SAM" id="MobiDB-lite"/>
    </source>
</evidence>
<dbReference type="GO" id="GO:0005524">
    <property type="term" value="F:ATP binding"/>
    <property type="evidence" value="ECO:0007669"/>
    <property type="project" value="UniProtKB-UniRule"/>
</dbReference>